<evidence type="ECO:0000259" key="2">
    <source>
        <dbReference type="Pfam" id="PF18902"/>
    </source>
</evidence>
<dbReference type="EMBL" id="RKLV01000010">
    <property type="protein sequence ID" value="MCX2819607.1"/>
    <property type="molecule type" value="Genomic_DNA"/>
</dbReference>
<feature type="domain" description="DUF5658" evidence="2">
    <location>
        <begin position="12"/>
        <end position="100"/>
    </location>
</feature>
<feature type="transmembrane region" description="Helical" evidence="1">
    <location>
        <begin position="49"/>
        <end position="69"/>
    </location>
</feature>
<feature type="transmembrane region" description="Helical" evidence="1">
    <location>
        <begin position="75"/>
        <end position="97"/>
    </location>
</feature>
<dbReference type="RefSeq" id="WP_266088021.1">
    <property type="nucleotide sequence ID" value="NZ_RKLV01000010.1"/>
</dbReference>
<keyword evidence="1" id="KW-1133">Transmembrane helix</keyword>
<sequence length="115" mass="12538">MSPLEGVLWLLLVAFWGVGDTVTTYLAVTRYGGVERNPVPRRVFDRFGVRAMVPMKAVGVALIYVSWRTVAENNVLSITALSGVVALGVGVTAWNTYQILSAVRRRGRGTSTKLL</sequence>
<proteinExistence type="predicted"/>
<evidence type="ECO:0000313" key="4">
    <source>
        <dbReference type="Proteomes" id="UP001149411"/>
    </source>
</evidence>
<gene>
    <name evidence="3" type="ORF">EGH25_09630</name>
</gene>
<reference evidence="3" key="1">
    <citation type="submission" date="2022-09" db="EMBL/GenBank/DDBJ databases">
        <title>Haloadaptaus new haloarchaeum isolated from saline soil.</title>
        <authorList>
            <person name="Duran-Viseras A."/>
            <person name="Sanchez-Porro C."/>
            <person name="Ventosa A."/>
        </authorList>
    </citation>
    <scope>NUCLEOTIDE SEQUENCE</scope>
    <source>
        <strain evidence="3">F3-133</strain>
    </source>
</reference>
<evidence type="ECO:0000313" key="3">
    <source>
        <dbReference type="EMBL" id="MCX2819607.1"/>
    </source>
</evidence>
<dbReference type="Pfam" id="PF18902">
    <property type="entry name" value="DUF5658"/>
    <property type="match status" value="1"/>
</dbReference>
<protein>
    <submittedName>
        <fullName evidence="3">DUF5658 family protein</fullName>
    </submittedName>
</protein>
<keyword evidence="4" id="KW-1185">Reference proteome</keyword>
<organism evidence="3 4">
    <name type="scientific">Halorutilus salinus</name>
    <dbReference type="NCBI Taxonomy" id="2487751"/>
    <lineage>
        <taxon>Archaea</taxon>
        <taxon>Methanobacteriati</taxon>
        <taxon>Methanobacteriota</taxon>
        <taxon>Stenosarchaea group</taxon>
        <taxon>Halobacteria</taxon>
        <taxon>Halorutilales</taxon>
        <taxon>Halorutilaceae</taxon>
        <taxon>Halorutilus</taxon>
    </lineage>
</organism>
<name>A0A9Q4GH95_9EURY</name>
<comment type="caution">
    <text evidence="3">The sequence shown here is derived from an EMBL/GenBank/DDBJ whole genome shotgun (WGS) entry which is preliminary data.</text>
</comment>
<dbReference type="Proteomes" id="UP001149411">
    <property type="component" value="Unassembled WGS sequence"/>
</dbReference>
<dbReference type="AlphaFoldDB" id="A0A9Q4GH95"/>
<feature type="transmembrane region" description="Helical" evidence="1">
    <location>
        <begin position="6"/>
        <end position="28"/>
    </location>
</feature>
<keyword evidence="1" id="KW-0472">Membrane</keyword>
<keyword evidence="1" id="KW-0812">Transmembrane</keyword>
<accession>A0A9Q4GH95</accession>
<evidence type="ECO:0000256" key="1">
    <source>
        <dbReference type="SAM" id="Phobius"/>
    </source>
</evidence>
<dbReference type="InterPro" id="IPR043717">
    <property type="entry name" value="DUF5658"/>
</dbReference>